<dbReference type="PANTHER" id="PTHR31302">
    <property type="entry name" value="TRANSMEMBRANE PROTEIN WITH METALLOPHOSPHOESTERASE DOMAIN-RELATED"/>
    <property type="match status" value="1"/>
</dbReference>
<evidence type="ECO:0000313" key="4">
    <source>
        <dbReference type="Proteomes" id="UP000031967"/>
    </source>
</evidence>
<keyword evidence="1" id="KW-0812">Transmembrane</keyword>
<keyword evidence="1" id="KW-1133">Transmembrane helix</keyword>
<proteinExistence type="predicted"/>
<name>A0ABR5AHZ9_9BACL</name>
<dbReference type="Proteomes" id="UP000031967">
    <property type="component" value="Unassembled WGS sequence"/>
</dbReference>
<dbReference type="InterPro" id="IPR051158">
    <property type="entry name" value="Metallophosphoesterase_sf"/>
</dbReference>
<dbReference type="PANTHER" id="PTHR31302:SF0">
    <property type="entry name" value="TRANSMEMBRANE PROTEIN WITH METALLOPHOSPHOESTERASE DOMAIN"/>
    <property type="match status" value="1"/>
</dbReference>
<feature type="domain" description="Calcineurin-like phosphoesterase" evidence="2">
    <location>
        <begin position="151"/>
        <end position="320"/>
    </location>
</feature>
<organism evidence="3 4">
    <name type="scientific">Gordoniibacillus kamchatkensis</name>
    <dbReference type="NCBI Taxonomy" id="1590651"/>
    <lineage>
        <taxon>Bacteria</taxon>
        <taxon>Bacillati</taxon>
        <taxon>Bacillota</taxon>
        <taxon>Bacilli</taxon>
        <taxon>Bacillales</taxon>
        <taxon>Paenibacillaceae</taxon>
        <taxon>Gordoniibacillus</taxon>
    </lineage>
</organism>
<evidence type="ECO:0000259" key="2">
    <source>
        <dbReference type="Pfam" id="PF00149"/>
    </source>
</evidence>
<dbReference type="SUPFAM" id="SSF56300">
    <property type="entry name" value="Metallo-dependent phosphatases"/>
    <property type="match status" value="1"/>
</dbReference>
<dbReference type="InterPro" id="IPR004843">
    <property type="entry name" value="Calcineurin-like_PHP"/>
</dbReference>
<evidence type="ECO:0000256" key="1">
    <source>
        <dbReference type="SAM" id="Phobius"/>
    </source>
</evidence>
<dbReference type="Gene3D" id="3.60.21.10">
    <property type="match status" value="1"/>
</dbReference>
<keyword evidence="1" id="KW-0472">Membrane</keyword>
<protein>
    <submittedName>
        <fullName evidence="3">Phosphoesterase</fullName>
    </submittedName>
</protein>
<dbReference type="CDD" id="cd07385">
    <property type="entry name" value="MPP_YkuE_C"/>
    <property type="match status" value="1"/>
</dbReference>
<comment type="caution">
    <text evidence="3">The sequence shown here is derived from an EMBL/GenBank/DDBJ whole genome shotgun (WGS) entry which is preliminary data.</text>
</comment>
<accession>A0ABR5AHZ9</accession>
<keyword evidence="4" id="KW-1185">Reference proteome</keyword>
<gene>
    <name evidence="3" type="ORF">SD70_16515</name>
</gene>
<feature type="transmembrane region" description="Helical" evidence="1">
    <location>
        <begin position="7"/>
        <end position="27"/>
    </location>
</feature>
<feature type="transmembrane region" description="Helical" evidence="1">
    <location>
        <begin position="105"/>
        <end position="123"/>
    </location>
</feature>
<dbReference type="Pfam" id="PF00149">
    <property type="entry name" value="Metallophos"/>
    <property type="match status" value="1"/>
</dbReference>
<dbReference type="InterPro" id="IPR029052">
    <property type="entry name" value="Metallo-depent_PP-like"/>
</dbReference>
<evidence type="ECO:0000313" key="3">
    <source>
        <dbReference type="EMBL" id="KIL39987.1"/>
    </source>
</evidence>
<reference evidence="3 4" key="1">
    <citation type="submission" date="2014-12" db="EMBL/GenBank/DDBJ databases">
        <title>Draft genome sequence of Paenibacillus kamchatkensis strain B-2647.</title>
        <authorList>
            <person name="Karlyshev A.V."/>
            <person name="Kudryashova E.B."/>
        </authorList>
    </citation>
    <scope>NUCLEOTIDE SEQUENCE [LARGE SCALE GENOMIC DNA]</scope>
    <source>
        <strain evidence="3 4">VKM B-2647</strain>
    </source>
</reference>
<feature type="transmembrane region" description="Helical" evidence="1">
    <location>
        <begin position="71"/>
        <end position="99"/>
    </location>
</feature>
<feature type="transmembrane region" description="Helical" evidence="1">
    <location>
        <begin position="39"/>
        <end position="59"/>
    </location>
</feature>
<dbReference type="EMBL" id="JXAK01000028">
    <property type="protein sequence ID" value="KIL39987.1"/>
    <property type="molecule type" value="Genomic_DNA"/>
</dbReference>
<sequence length="384" mass="43017">MRRRFVNFLGLYFILNLYIGWHGYVLLSHIVPPQYETAPAYWPIFAIVAFAYLLGRVRFLSRSVRLCLTWLGAYYIAVFEWSLVLLLVADVAACLLYLAGVETTASVPALGLAVCALLLALLLRGSWNAWTPVVRTYRIAVDKPAGGLQQLRLAVASDLHLGHIVGNSHLRRLVREMNRLEPDLILLPGDVLDHDIEPFVRKRMTDELRRLRATHGTFAALGNHEYYGGHIEQYVGLMKEIGIRVLRDEAADAADGAVTVVGRKDKAAESMDPASRRPIAELLADVDRSRPVIVMDHQPHQLDKAEAAGADVLLSGHTHRGQFAPNHWITRRMFELDWGYLRKGRMHAIVSSGFGTWGPPVRIASRSELLHIIITFRSNEAGVK</sequence>